<protein>
    <recommendedName>
        <fullName evidence="1">Maintenance of Photosystem II under High light 2 C-terminal domain-containing protein</fullName>
    </recommendedName>
</protein>
<dbReference type="AlphaFoldDB" id="A0A7S2X8R3"/>
<sequence length="225" mass="24515">MEYHRLPPRPSRRRFSCKRAACIAASTLAIAAMALALFSAEKGDLSIGLRTRSQPSATAPMRTLPGVRVCSTAAGFPGAKDGFEFIKKSIKQTIGVYRAKMDTAKAFSEDKAEMAEHYVVQAVGKLLEISEEMEAESLSTATESLFKPGPNGWITPLVETLSELSSTAEQRQSCAALEKSIFQMCNAAESKNIEGMRTAYSSIYSSLYNWAANTELEGTVHKMLI</sequence>
<feature type="domain" description="Maintenance of Photosystem II under High light 2 C-terminal" evidence="1">
    <location>
        <begin position="118"/>
        <end position="221"/>
    </location>
</feature>
<dbReference type="Pfam" id="PF20675">
    <property type="entry name" value="MPH2"/>
    <property type="match status" value="1"/>
</dbReference>
<name>A0A7S2X8R3_9EUKA</name>
<gene>
    <name evidence="2" type="ORF">LSP00402_LOCUS5855</name>
</gene>
<reference evidence="2" key="1">
    <citation type="submission" date="2021-01" db="EMBL/GenBank/DDBJ databases">
        <authorList>
            <person name="Corre E."/>
            <person name="Pelletier E."/>
            <person name="Niang G."/>
            <person name="Scheremetjew M."/>
            <person name="Finn R."/>
            <person name="Kale V."/>
            <person name="Holt S."/>
            <person name="Cochrane G."/>
            <person name="Meng A."/>
            <person name="Brown T."/>
            <person name="Cohen L."/>
        </authorList>
    </citation>
    <scope>NUCLEOTIDE SEQUENCE</scope>
    <source>
        <strain evidence="2">CCMP622</strain>
    </source>
</reference>
<organism evidence="2">
    <name type="scientific">Lotharella oceanica</name>
    <dbReference type="NCBI Taxonomy" id="641309"/>
    <lineage>
        <taxon>Eukaryota</taxon>
        <taxon>Sar</taxon>
        <taxon>Rhizaria</taxon>
        <taxon>Cercozoa</taxon>
        <taxon>Chlorarachniophyceae</taxon>
        <taxon>Lotharella</taxon>
    </lineage>
</organism>
<accession>A0A7S2X8R3</accession>
<proteinExistence type="predicted"/>
<dbReference type="EMBL" id="HBHP01009471">
    <property type="protein sequence ID" value="CAD9755733.1"/>
    <property type="molecule type" value="Transcribed_RNA"/>
</dbReference>
<evidence type="ECO:0000313" key="2">
    <source>
        <dbReference type="EMBL" id="CAD9755733.1"/>
    </source>
</evidence>
<dbReference type="InterPro" id="IPR049072">
    <property type="entry name" value="MPH2_C"/>
</dbReference>
<evidence type="ECO:0000259" key="1">
    <source>
        <dbReference type="Pfam" id="PF20675"/>
    </source>
</evidence>